<dbReference type="EMBL" id="MSFK01000004">
    <property type="protein sequence ID" value="PWY94628.1"/>
    <property type="molecule type" value="Genomic_DNA"/>
</dbReference>
<protein>
    <submittedName>
        <fullName evidence="1">Uncharacterized protein</fullName>
    </submittedName>
</protein>
<sequence length="227" mass="25693">MFSKKELTSKGMSYPREYKALDTLYRHLATLEQQYLSDDEAESFEVRFSGFDISTGQTSKGTGSFFLPNPGEEYNVSGAQIEYDEFAHHRGEKETLGRLDSLTNTYMEYGAALAQKFQPPSKSILFAGPMSDRRMIIRGVEYTKIEAAQQFAEPRTSHRVLVTYSTNRMEDRVTVSELEIMVSWVLGGMGAQTYAYWRKNLRASDLHMTFPVGGVPNMPSVSLLLFS</sequence>
<proteinExistence type="predicted"/>
<dbReference type="GeneID" id="37117590"/>
<comment type="caution">
    <text evidence="1">The sequence shown here is derived from an EMBL/GenBank/DDBJ whole genome shotgun (WGS) entry which is preliminary data.</text>
</comment>
<keyword evidence="2" id="KW-1185">Reference proteome</keyword>
<dbReference type="AlphaFoldDB" id="A0A317XCE2"/>
<dbReference type="OrthoDB" id="4494076at2759"/>
<evidence type="ECO:0000313" key="2">
    <source>
        <dbReference type="Proteomes" id="UP000246702"/>
    </source>
</evidence>
<reference evidence="1 2" key="1">
    <citation type="submission" date="2016-12" db="EMBL/GenBank/DDBJ databases">
        <title>The genomes of Aspergillus section Nigri reveals drivers in fungal speciation.</title>
        <authorList>
            <consortium name="DOE Joint Genome Institute"/>
            <person name="Vesth T.C."/>
            <person name="Nybo J."/>
            <person name="Theobald S."/>
            <person name="Brandl J."/>
            <person name="Frisvad J.C."/>
            <person name="Nielsen K.F."/>
            <person name="Lyhne E.K."/>
            <person name="Kogle M.E."/>
            <person name="Kuo A."/>
            <person name="Riley R."/>
            <person name="Clum A."/>
            <person name="Nolan M."/>
            <person name="Lipzen A."/>
            <person name="Salamov A."/>
            <person name="Henrissat B."/>
            <person name="Wiebenga A."/>
            <person name="De Vries R.P."/>
            <person name="Grigoriev I.V."/>
            <person name="Mortensen U.H."/>
            <person name="Andersen M.R."/>
            <person name="Baker S.E."/>
        </authorList>
    </citation>
    <scope>NUCLEOTIDE SEQUENCE [LARGE SCALE GENOMIC DNA]</scope>
    <source>
        <strain evidence="1 2">CBS 115572</strain>
    </source>
</reference>
<dbReference type="Proteomes" id="UP000246702">
    <property type="component" value="Unassembled WGS sequence"/>
</dbReference>
<accession>A0A317XCE2</accession>
<name>A0A317XCE2_9EURO</name>
<gene>
    <name evidence="1" type="ORF">BO94DRAFT_582017</name>
</gene>
<organism evidence="1 2">
    <name type="scientific">Aspergillus sclerotioniger CBS 115572</name>
    <dbReference type="NCBI Taxonomy" id="1450535"/>
    <lineage>
        <taxon>Eukaryota</taxon>
        <taxon>Fungi</taxon>
        <taxon>Dikarya</taxon>
        <taxon>Ascomycota</taxon>
        <taxon>Pezizomycotina</taxon>
        <taxon>Eurotiomycetes</taxon>
        <taxon>Eurotiomycetidae</taxon>
        <taxon>Eurotiales</taxon>
        <taxon>Aspergillaceae</taxon>
        <taxon>Aspergillus</taxon>
        <taxon>Aspergillus subgen. Circumdati</taxon>
    </lineage>
</organism>
<dbReference type="RefSeq" id="XP_025471389.1">
    <property type="nucleotide sequence ID" value="XM_025615447.1"/>
</dbReference>
<evidence type="ECO:0000313" key="1">
    <source>
        <dbReference type="EMBL" id="PWY94628.1"/>
    </source>
</evidence>